<gene>
    <name evidence="1" type="ORF">BDW42DRAFT_162520</name>
</gene>
<dbReference type="AlphaFoldDB" id="A0A2J5I3R3"/>
<accession>A0A2J5I3R3</accession>
<proteinExistence type="predicted"/>
<protein>
    <submittedName>
        <fullName evidence="1">Uncharacterized protein</fullName>
    </submittedName>
</protein>
<organism evidence="1 2">
    <name type="scientific">Aspergillus taichungensis</name>
    <dbReference type="NCBI Taxonomy" id="482145"/>
    <lineage>
        <taxon>Eukaryota</taxon>
        <taxon>Fungi</taxon>
        <taxon>Dikarya</taxon>
        <taxon>Ascomycota</taxon>
        <taxon>Pezizomycotina</taxon>
        <taxon>Eurotiomycetes</taxon>
        <taxon>Eurotiomycetidae</taxon>
        <taxon>Eurotiales</taxon>
        <taxon>Aspergillaceae</taxon>
        <taxon>Aspergillus</taxon>
        <taxon>Aspergillus subgen. Circumdati</taxon>
    </lineage>
</organism>
<reference evidence="2" key="1">
    <citation type="submission" date="2017-12" db="EMBL/GenBank/DDBJ databases">
        <authorList>
            <consortium name="DOE Joint Genome Institute"/>
            <person name="Mondo S.J."/>
            <person name="Kjaerbolling I."/>
            <person name="Vesth T.C."/>
            <person name="Frisvad J.C."/>
            <person name="Nybo J.L."/>
            <person name="Theobald S."/>
            <person name="Kuo A."/>
            <person name="Bowyer P."/>
            <person name="Matsuda Y."/>
            <person name="Lyhne E.K."/>
            <person name="Kogle M.E."/>
            <person name="Clum A."/>
            <person name="Lipzen A."/>
            <person name="Salamov A."/>
            <person name="Ngan C.Y."/>
            <person name="Daum C."/>
            <person name="Chiniquy J."/>
            <person name="Barry K."/>
            <person name="LaButti K."/>
            <person name="Haridas S."/>
            <person name="Simmons B.A."/>
            <person name="Magnuson J.K."/>
            <person name="Mortensen U.H."/>
            <person name="Larsen T.O."/>
            <person name="Grigoriev I.V."/>
            <person name="Baker S.E."/>
            <person name="Andersen M.R."/>
            <person name="Nordberg H.P."/>
            <person name="Cantor M.N."/>
            <person name="Hua S.X."/>
        </authorList>
    </citation>
    <scope>NUCLEOTIDE SEQUENCE [LARGE SCALE GENOMIC DNA]</scope>
    <source>
        <strain evidence="2">IBT 19404</strain>
    </source>
</reference>
<keyword evidence="2" id="KW-1185">Reference proteome</keyword>
<dbReference type="EMBL" id="KZ559511">
    <property type="protein sequence ID" value="PLN84440.1"/>
    <property type="molecule type" value="Genomic_DNA"/>
</dbReference>
<sequence length="69" mass="8257">MGSVFSALVRGTDIRHRHYRCPPRSFPLTLPWHRRDWLRVVENYLLGLRTEDKVCRRRMQSSEGIRYAG</sequence>
<evidence type="ECO:0000313" key="1">
    <source>
        <dbReference type="EMBL" id="PLN84440.1"/>
    </source>
</evidence>
<name>A0A2J5I3R3_9EURO</name>
<evidence type="ECO:0000313" key="2">
    <source>
        <dbReference type="Proteomes" id="UP000235023"/>
    </source>
</evidence>
<dbReference type="Proteomes" id="UP000235023">
    <property type="component" value="Unassembled WGS sequence"/>
</dbReference>